<dbReference type="SUPFAM" id="SSF50630">
    <property type="entry name" value="Acid proteases"/>
    <property type="match status" value="1"/>
</dbReference>
<feature type="region of interest" description="Disordered" evidence="1">
    <location>
        <begin position="1724"/>
        <end position="1747"/>
    </location>
</feature>
<feature type="region of interest" description="Disordered" evidence="1">
    <location>
        <begin position="537"/>
        <end position="579"/>
    </location>
</feature>
<feature type="compositionally biased region" description="Basic and acidic residues" evidence="1">
    <location>
        <begin position="233"/>
        <end position="289"/>
    </location>
</feature>
<dbReference type="CDD" id="cd00303">
    <property type="entry name" value="retropepsin_like"/>
    <property type="match status" value="1"/>
</dbReference>
<accession>A0A7J6PFK8</accession>
<dbReference type="Proteomes" id="UP000541610">
    <property type="component" value="Unassembled WGS sequence"/>
</dbReference>
<dbReference type="Gene3D" id="2.40.70.10">
    <property type="entry name" value="Acid Proteases"/>
    <property type="match status" value="1"/>
</dbReference>
<feature type="compositionally biased region" description="Basic and acidic residues" evidence="1">
    <location>
        <begin position="1147"/>
        <end position="1168"/>
    </location>
</feature>
<protein>
    <submittedName>
        <fullName evidence="2">Uncharacterized protein</fullName>
    </submittedName>
</protein>
<feature type="compositionally biased region" description="Polar residues" evidence="1">
    <location>
        <begin position="106"/>
        <end position="168"/>
    </location>
</feature>
<comment type="caution">
    <text evidence="2">The sequence shown here is derived from an EMBL/GenBank/DDBJ whole genome shotgun (WGS) entry which is preliminary data.</text>
</comment>
<dbReference type="OrthoDB" id="5920040at2759"/>
<dbReference type="EMBL" id="JABANP010000025">
    <property type="protein sequence ID" value="KAF4694993.1"/>
    <property type="molecule type" value="Genomic_DNA"/>
</dbReference>
<dbReference type="InterPro" id="IPR021109">
    <property type="entry name" value="Peptidase_aspartic_dom_sf"/>
</dbReference>
<evidence type="ECO:0000256" key="1">
    <source>
        <dbReference type="SAM" id="MobiDB-lite"/>
    </source>
</evidence>
<name>A0A7J6PFK8_PEROL</name>
<feature type="compositionally biased region" description="Basic and acidic residues" evidence="1">
    <location>
        <begin position="546"/>
        <end position="560"/>
    </location>
</feature>
<evidence type="ECO:0000313" key="2">
    <source>
        <dbReference type="EMBL" id="KAF4694993.1"/>
    </source>
</evidence>
<dbReference type="InterPro" id="IPR008042">
    <property type="entry name" value="Retrotrans_Pao"/>
</dbReference>
<gene>
    <name evidence="2" type="ORF">FOZ60_006116</name>
</gene>
<dbReference type="Pfam" id="PF05380">
    <property type="entry name" value="Peptidase_A17"/>
    <property type="match status" value="1"/>
</dbReference>
<feature type="compositionally biased region" description="Basic and acidic residues" evidence="1">
    <location>
        <begin position="936"/>
        <end position="956"/>
    </location>
</feature>
<feature type="compositionally biased region" description="Polar residues" evidence="1">
    <location>
        <begin position="40"/>
        <end position="54"/>
    </location>
</feature>
<feature type="region of interest" description="Disordered" evidence="1">
    <location>
        <begin position="932"/>
        <end position="956"/>
    </location>
</feature>
<reference evidence="2 3" key="1">
    <citation type="submission" date="2020-04" db="EMBL/GenBank/DDBJ databases">
        <title>Perkinsus olseni comparative genomics.</title>
        <authorList>
            <person name="Bogema D.R."/>
        </authorList>
    </citation>
    <scope>NUCLEOTIDE SEQUENCE [LARGE SCALE GENOMIC DNA]</scope>
    <source>
        <strain evidence="2">00978-12</strain>
    </source>
</reference>
<dbReference type="InterPro" id="IPR043502">
    <property type="entry name" value="DNA/RNA_pol_sf"/>
</dbReference>
<feature type="compositionally biased region" description="Basic and acidic residues" evidence="1">
    <location>
        <begin position="1726"/>
        <end position="1747"/>
    </location>
</feature>
<proteinExistence type="predicted"/>
<sequence>MVIKTRRNRRDDDDDDNDRSEFVSPGGDKTPNPPHDSEEPNGNDQEQTSNGQKTLTEDDPEQQSHGSKPSSEEPPVQRPHDSKATADASLTEHSQDSSASDDDPLNEQTRLTQQVTDATTSLRTQDSNQGQQVNMLSVQDQFKTQDSVKGPSKTSPEGQSTPQEGIDNQDQHSQQQQQLRPDDPAEAGKAQPLPHRPPPRRTEPPMNKDSRQDDDDWYAHYGSSHHQGYTTQRRGERSDYRRGPPDQRRFDTTGDEDQGYRRGPPDQRRFDTTGDEDQGYRRGPPDQRRYGSFTQYADSYNRSWKSSKTPASNVAYVINQVKRYDYTFGRQWDGPRHATGKTVVSLAEFKRTITRSQEYRYMDACTKYFLIKHNLSSSLQSLVDTKEDEAGIDDENYDDPYDTESPIWSDKVECLWQTLSEIHGEVDGSFLEDRWASLWLTKGTSFVTFFAEHESLSRELAQSRGYVAMPVQEKRSHFYRALPSKCQKFLTERGFWIPDMLSYGDVVRLTKSWCMVNWPDDQATLCHLEAQLPQTTDYNANGSHLQPDHSNQHSAEDKPSYSKGSYGASKKNDYGSKTKFPKLKDRKRCDETILADPLNVEITSAKCGRCLDPQANHDITCCYGALKYAEKRCIFCGLVHDLLFRCPQGYDSFNQYCKRCQRKNHSALACKAESPNVQGMAAISLGAHKHYEVDIQLGGGPWQTALLDSGAMMSVIHVDTAKSYGLVDKVKPTTMTLTTADFGTPEVQGILENVEITFADHTQVNDDFLVVSSPLTQKLILSTRPLIKAGAIWLMDQHVLLLGQQARKFVDKVVARPLARPRPELSHIQELCGLAMTTPDLPDGTAAKNEVIDMPMDVLREHTATAHPTSLTTDDNDHDDGKGLTFDQRLDQVPGPDCEEEIDAQSDKVFQWKLLPPTPRSRHGRAELQIPWRGTQRPDDAGNSDAIKRSRATERRLSPAERGDFLTVIKGLITSKYGQVVEPGVIKHIIPSFPVVRHDHITTKTRLVCDGSTQLNALCFKGRQADDTVYAQSLSANLIMFRSSECVVVDDIKQAFHQVSIPRHEAAYFGMVTAHGQHLLFWIWLVMLFGTNYAPSALMQSTLAFVILADYHNGHLTATQTRALDEVASQIFDDYCVYAEIKSNAGSDHHKETVTPDSHDQSGQENDAKSNTIPSLLKHTSMYVDDTQSRAESPNQALQVADALNDALGSHGMPNNPPKRHLSWEKVDCRYLGYRWKDDYIAAECHPDESVLAKPPGVLTRRHAHKLIGKYFDPLGIGVEISSTLRMYGRLCHLTSTTWDSPVDPNVAKNLLKLVHHLQAHSSTLTRTPRKVMLQSLHVFSDASGDIESFSIFDQRHIRCLGNSHLWTPSESKWTIPKKETVAFVNAIALTRWYLEKIYTLNYEFPCHDVTFYADSELVLYRYKRLADNKKLKGASALEVRSHSVLPSYLLGTWSTEGCSGGRRSNAVAHATMPRSSKHYAGFYERCHGLLLDQVRARLLQAEQDDEAVTFEALYGDSVAAVNKLPLHEFGGISAYELYFSRKPRYLVGTNPDDDMAIGAHRLQHWLPCLQEDDRNILDEDLRQVCQEVYDRRCTTLLDYWDFYIERSDRIKQKVASMARDVPPHERLTVGEQVLRFKPGTLKQEARWEGPYVIYESNTDQTLFKIQTMSGEPLRFWEGLFNLRRFHATDPEFAVDSYPVHHFPDGDDGPDPSNADYLDEIDAQLDEVRDDDRRQAEDLRRLADDAR</sequence>
<dbReference type="SUPFAM" id="SSF56672">
    <property type="entry name" value="DNA/RNA polymerases"/>
    <property type="match status" value="1"/>
</dbReference>
<feature type="region of interest" description="Disordered" evidence="1">
    <location>
        <begin position="1147"/>
        <end position="1172"/>
    </location>
</feature>
<feature type="compositionally biased region" description="Basic and acidic residues" evidence="1">
    <location>
        <begin position="200"/>
        <end position="211"/>
    </location>
</feature>
<organism evidence="2 3">
    <name type="scientific">Perkinsus olseni</name>
    <name type="common">Perkinsus atlanticus</name>
    <dbReference type="NCBI Taxonomy" id="32597"/>
    <lineage>
        <taxon>Eukaryota</taxon>
        <taxon>Sar</taxon>
        <taxon>Alveolata</taxon>
        <taxon>Perkinsozoa</taxon>
        <taxon>Perkinsea</taxon>
        <taxon>Perkinsida</taxon>
        <taxon>Perkinsidae</taxon>
        <taxon>Perkinsus</taxon>
    </lineage>
</organism>
<evidence type="ECO:0000313" key="3">
    <source>
        <dbReference type="Proteomes" id="UP000541610"/>
    </source>
</evidence>
<feature type="region of interest" description="Disordered" evidence="1">
    <location>
        <begin position="1"/>
        <end position="292"/>
    </location>
</feature>